<dbReference type="OrthoDB" id="9785233at2"/>
<dbReference type="RefSeq" id="WP_133771251.1">
    <property type="nucleotide sequence ID" value="NZ_SNZR01000013.1"/>
</dbReference>
<evidence type="ECO:0000256" key="1">
    <source>
        <dbReference type="ARBA" id="ARBA00010577"/>
    </source>
</evidence>
<feature type="domain" description="FlgD/Vpr Ig-like" evidence="6">
    <location>
        <begin position="105"/>
        <end position="177"/>
    </location>
</feature>
<dbReference type="Pfam" id="PF13861">
    <property type="entry name" value="FLgD_tudor"/>
    <property type="match status" value="1"/>
</dbReference>
<evidence type="ECO:0000313" key="9">
    <source>
        <dbReference type="Proteomes" id="UP000295122"/>
    </source>
</evidence>
<dbReference type="InterPro" id="IPR025963">
    <property type="entry name" value="FLgD_Tudor"/>
</dbReference>
<evidence type="ECO:0000313" key="8">
    <source>
        <dbReference type="EMBL" id="TDR90113.1"/>
    </source>
</evidence>
<keyword evidence="3 5" id="KW-1005">Bacterial flagellum biogenesis</keyword>
<evidence type="ECO:0000256" key="2">
    <source>
        <dbReference type="ARBA" id="ARBA00016013"/>
    </source>
</evidence>
<dbReference type="EMBL" id="SNZR01000013">
    <property type="protein sequence ID" value="TDR90113.1"/>
    <property type="molecule type" value="Genomic_DNA"/>
</dbReference>
<keyword evidence="8" id="KW-0282">Flagellum</keyword>
<dbReference type="Pfam" id="PF13860">
    <property type="entry name" value="FlgD_ig"/>
    <property type="match status" value="1"/>
</dbReference>
<dbReference type="InterPro" id="IPR025965">
    <property type="entry name" value="FlgD/Vpr_Ig-like"/>
</dbReference>
<keyword evidence="8" id="KW-0969">Cilium</keyword>
<feature type="domain" description="FlgD Tudor-like" evidence="7">
    <location>
        <begin position="87"/>
        <end position="214"/>
    </location>
</feature>
<evidence type="ECO:0000256" key="5">
    <source>
        <dbReference type="RuleBase" id="RU362076"/>
    </source>
</evidence>
<protein>
    <recommendedName>
        <fullName evidence="2 5">Basal-body rod modification protein FlgD</fullName>
    </recommendedName>
</protein>
<proteinExistence type="inferred from homology"/>
<dbReference type="Gene3D" id="2.30.30.910">
    <property type="match status" value="1"/>
</dbReference>
<dbReference type="Pfam" id="PF03963">
    <property type="entry name" value="FlgD"/>
    <property type="match status" value="1"/>
</dbReference>
<evidence type="ECO:0000256" key="4">
    <source>
        <dbReference type="ARBA" id="ARBA00024746"/>
    </source>
</evidence>
<dbReference type="Gene3D" id="2.60.40.4070">
    <property type="match status" value="1"/>
</dbReference>
<reference evidence="8 9" key="1">
    <citation type="submission" date="2019-03" db="EMBL/GenBank/DDBJ databases">
        <title>Genomic Encyclopedia of Type Strains, Phase IV (KMG-IV): sequencing the most valuable type-strain genomes for metagenomic binning, comparative biology and taxonomic classification.</title>
        <authorList>
            <person name="Goeker M."/>
        </authorList>
    </citation>
    <scope>NUCLEOTIDE SEQUENCE [LARGE SCALE GENOMIC DNA]</scope>
    <source>
        <strain evidence="8 9">DSM 25903</strain>
    </source>
</reference>
<dbReference type="InterPro" id="IPR005648">
    <property type="entry name" value="FlgD"/>
</dbReference>
<name>A0A4R7BX77_9HYPH</name>
<comment type="similarity">
    <text evidence="1 5">Belongs to the FlgD family.</text>
</comment>
<comment type="function">
    <text evidence="4 5">Required for flagellar hook formation. May act as a scaffolding protein.</text>
</comment>
<evidence type="ECO:0000259" key="7">
    <source>
        <dbReference type="Pfam" id="PF13861"/>
    </source>
</evidence>
<keyword evidence="8" id="KW-0966">Cell projection</keyword>
<dbReference type="Proteomes" id="UP000295122">
    <property type="component" value="Unassembled WGS sequence"/>
</dbReference>
<evidence type="ECO:0000256" key="3">
    <source>
        <dbReference type="ARBA" id="ARBA00022795"/>
    </source>
</evidence>
<accession>A0A4R7BX77</accession>
<sequence length="221" mass="22345">MATVNLAGAVGFTPSSASTASSGNNEIAGNFQQFLLLLTTQLKNQSPLDPLDTNQFTQQLVQFASVEQQLKTNSTLSSLVEASKASTASTAAGLVGATVTVDGSQATFTGGAASWSIDAAKASTATITIKDSTGMTVATQTRALAAGSQTFTWDGRALNGNTVTAGNFTVSVTARDASGQNVKVSTDLKGRVGSVDMTGTSPLVLIGDRAFSLNALKAIGG</sequence>
<gene>
    <name evidence="8" type="ORF">EV668_2955</name>
</gene>
<dbReference type="GO" id="GO:0044781">
    <property type="term" value="P:bacterial-type flagellum organization"/>
    <property type="evidence" value="ECO:0007669"/>
    <property type="project" value="UniProtKB-UniRule"/>
</dbReference>
<organism evidence="8 9">
    <name type="scientific">Enterovirga rhinocerotis</name>
    <dbReference type="NCBI Taxonomy" id="1339210"/>
    <lineage>
        <taxon>Bacteria</taxon>
        <taxon>Pseudomonadati</taxon>
        <taxon>Pseudomonadota</taxon>
        <taxon>Alphaproteobacteria</taxon>
        <taxon>Hyphomicrobiales</taxon>
        <taxon>Methylobacteriaceae</taxon>
        <taxon>Enterovirga</taxon>
    </lineage>
</organism>
<dbReference type="AlphaFoldDB" id="A0A4R7BX77"/>
<comment type="caution">
    <text evidence="8">The sequence shown here is derived from an EMBL/GenBank/DDBJ whole genome shotgun (WGS) entry which is preliminary data.</text>
</comment>
<evidence type="ECO:0000259" key="6">
    <source>
        <dbReference type="Pfam" id="PF13860"/>
    </source>
</evidence>
<keyword evidence="9" id="KW-1185">Reference proteome</keyword>